<evidence type="ECO:0000313" key="2">
    <source>
        <dbReference type="Proteomes" id="UP001141806"/>
    </source>
</evidence>
<name>A0A9Q0HFB4_9MAGN</name>
<accession>A0A9Q0HFB4</accession>
<comment type="caution">
    <text evidence="1">The sequence shown here is derived from an EMBL/GenBank/DDBJ whole genome shotgun (WGS) entry which is preliminary data.</text>
</comment>
<dbReference type="AlphaFoldDB" id="A0A9Q0HFB4"/>
<dbReference type="Proteomes" id="UP001141806">
    <property type="component" value="Unassembled WGS sequence"/>
</dbReference>
<proteinExistence type="predicted"/>
<keyword evidence="2" id="KW-1185">Reference proteome</keyword>
<sequence>MDSILEVPVGPTSDHGVTIHKTILVEDAQHVLTNGYQYSLVDSAQSSVQDDQVLVESALNNGRLVHYDSVPTNRTDIEPHMDTTERIPRSICAASSGDSIFTESRVDITSTGLQQMMNGDFVTCPIEVHIDAHVQSTPDITEISLYYPKQPGESGIFMGT</sequence>
<gene>
    <name evidence="1" type="ORF">NE237_022906</name>
</gene>
<evidence type="ECO:0000313" key="1">
    <source>
        <dbReference type="EMBL" id="KAJ4962967.1"/>
    </source>
</evidence>
<organism evidence="1 2">
    <name type="scientific">Protea cynaroides</name>
    <dbReference type="NCBI Taxonomy" id="273540"/>
    <lineage>
        <taxon>Eukaryota</taxon>
        <taxon>Viridiplantae</taxon>
        <taxon>Streptophyta</taxon>
        <taxon>Embryophyta</taxon>
        <taxon>Tracheophyta</taxon>
        <taxon>Spermatophyta</taxon>
        <taxon>Magnoliopsida</taxon>
        <taxon>Proteales</taxon>
        <taxon>Proteaceae</taxon>
        <taxon>Protea</taxon>
    </lineage>
</organism>
<reference evidence="1" key="1">
    <citation type="journal article" date="2023" name="Plant J.">
        <title>The genome of the king protea, Protea cynaroides.</title>
        <authorList>
            <person name="Chang J."/>
            <person name="Duong T.A."/>
            <person name="Schoeman C."/>
            <person name="Ma X."/>
            <person name="Roodt D."/>
            <person name="Barker N."/>
            <person name="Li Z."/>
            <person name="Van de Peer Y."/>
            <person name="Mizrachi E."/>
        </authorList>
    </citation>
    <scope>NUCLEOTIDE SEQUENCE</scope>
    <source>
        <tissue evidence="1">Young leaves</tissue>
    </source>
</reference>
<protein>
    <submittedName>
        <fullName evidence="1">Uncharacterized protein</fullName>
    </submittedName>
</protein>
<dbReference type="EMBL" id="JAMYWD010000008">
    <property type="protein sequence ID" value="KAJ4962967.1"/>
    <property type="molecule type" value="Genomic_DNA"/>
</dbReference>